<dbReference type="PIRSF" id="PIRSF029557">
    <property type="entry name" value="UCP029557"/>
    <property type="match status" value="1"/>
</dbReference>
<dbReference type="AlphaFoldDB" id="A0AAC8YMW9"/>
<evidence type="ECO:0000313" key="3">
    <source>
        <dbReference type="EMBL" id="AMS41315.1"/>
    </source>
</evidence>
<proteinExistence type="predicted"/>
<dbReference type="InterPro" id="IPR048342">
    <property type="entry name" value="DUF1285_C"/>
</dbReference>
<accession>A0AAC8YMW9</accession>
<name>A0AAC8YMW9_AMIAI</name>
<dbReference type="Gene3D" id="2.30.270.10">
    <property type="entry name" value="duf1285 protein"/>
    <property type="match status" value="1"/>
</dbReference>
<feature type="domain" description="DUF1285" evidence="1">
    <location>
        <begin position="70"/>
        <end position="137"/>
    </location>
</feature>
<sequence length="243" mass="26827">MPAPLRGHGIELKSLAYADKRNNSDYFVTMTGDLDHSREAATDLGLTRAGDTAGLEALISRAARAGKGLPPVERWNPDFCGDLDMEIKPDGTWFYLGTPIGRMPLVQLFSTVLRKDEDGKTYLVTPVERVGIRVVDAHFVAVEMNVTGEGADQILTFRTNVGDVVEVGPEHPLRFVDEPETGGLKPYLLVRGRLEALVARPVMYELAEVGERIDISGKDMFAVRSKGEVYPIMPWDKLERLSA</sequence>
<dbReference type="Pfam" id="PF21028">
    <property type="entry name" value="DUF1285_C"/>
    <property type="match status" value="1"/>
</dbReference>
<evidence type="ECO:0000259" key="1">
    <source>
        <dbReference type="Pfam" id="PF06938"/>
    </source>
</evidence>
<feature type="domain" description="DUF1285" evidence="2">
    <location>
        <begin position="139"/>
        <end position="232"/>
    </location>
</feature>
<dbReference type="InterPro" id="IPR010707">
    <property type="entry name" value="DUF1285"/>
</dbReference>
<dbReference type="Pfam" id="PF06938">
    <property type="entry name" value="DUF1285_N"/>
    <property type="match status" value="1"/>
</dbReference>
<evidence type="ECO:0008006" key="5">
    <source>
        <dbReference type="Google" id="ProtNLM"/>
    </source>
</evidence>
<organism evidence="3 4">
    <name type="scientific">Aminobacter aminovorans</name>
    <name type="common">Chelatobacter heintzii</name>
    <dbReference type="NCBI Taxonomy" id="83263"/>
    <lineage>
        <taxon>Bacteria</taxon>
        <taxon>Pseudomonadati</taxon>
        <taxon>Pseudomonadota</taxon>
        <taxon>Alphaproteobacteria</taxon>
        <taxon>Hyphomicrobiales</taxon>
        <taxon>Phyllobacteriaceae</taxon>
        <taxon>Aminobacter</taxon>
    </lineage>
</organism>
<dbReference type="InterPro" id="IPR023361">
    <property type="entry name" value="DUF1285_beta_roll_sf"/>
</dbReference>
<dbReference type="InterPro" id="IPR048341">
    <property type="entry name" value="DUF1285_N"/>
</dbReference>
<dbReference type="Proteomes" id="UP000075755">
    <property type="component" value="Chromosome"/>
</dbReference>
<dbReference type="Gene3D" id="3.10.540.10">
    <property type="entry name" value="duf1285 like domain"/>
    <property type="match status" value="1"/>
</dbReference>
<protein>
    <recommendedName>
        <fullName evidence="5">DUF1285 domain-containing protein</fullName>
    </recommendedName>
</protein>
<reference evidence="3 4" key="1">
    <citation type="submission" date="2016-03" db="EMBL/GenBank/DDBJ databases">
        <title>Complete genome of Aminobacter aminovorans KCTC 2477.</title>
        <authorList>
            <person name="Kim K.M."/>
        </authorList>
    </citation>
    <scope>NUCLEOTIDE SEQUENCE [LARGE SCALE GENOMIC DNA]</scope>
    <source>
        <strain evidence="3 4">KCTC 2477</strain>
    </source>
</reference>
<gene>
    <name evidence="3" type="ORF">AA2016_2389</name>
</gene>
<evidence type="ECO:0000259" key="2">
    <source>
        <dbReference type="Pfam" id="PF21028"/>
    </source>
</evidence>
<evidence type="ECO:0000313" key="4">
    <source>
        <dbReference type="Proteomes" id="UP000075755"/>
    </source>
</evidence>
<dbReference type="KEGG" id="aak:AA2016_2389"/>
<dbReference type="EMBL" id="CP015005">
    <property type="protein sequence ID" value="AMS41315.1"/>
    <property type="molecule type" value="Genomic_DNA"/>
</dbReference>